<feature type="transmembrane region" description="Helical" evidence="2">
    <location>
        <begin position="404"/>
        <end position="421"/>
    </location>
</feature>
<evidence type="ECO:0000256" key="1">
    <source>
        <dbReference type="SAM" id="MobiDB-lite"/>
    </source>
</evidence>
<reference evidence="4" key="1">
    <citation type="submission" date="2016-10" db="EMBL/GenBank/DDBJ databases">
        <authorList>
            <person name="Varghese N."/>
            <person name="Submissions S."/>
        </authorList>
    </citation>
    <scope>NUCLEOTIDE SEQUENCE [LARGE SCALE GENOMIC DNA]</scope>
    <source>
        <strain evidence="4">CGMCC 4.6609</strain>
    </source>
</reference>
<evidence type="ECO:0000313" key="3">
    <source>
        <dbReference type="EMBL" id="SDP90173.1"/>
    </source>
</evidence>
<feature type="transmembrane region" description="Helical" evidence="2">
    <location>
        <begin position="372"/>
        <end position="392"/>
    </location>
</feature>
<keyword evidence="4" id="KW-1185">Reference proteome</keyword>
<evidence type="ECO:0000313" key="4">
    <source>
        <dbReference type="Proteomes" id="UP000199691"/>
    </source>
</evidence>
<feature type="transmembrane region" description="Helical" evidence="2">
    <location>
        <begin position="485"/>
        <end position="507"/>
    </location>
</feature>
<sequence>MLSDMPDTHLPHSDPENSKEETRTFLRNAYAVRLAFDLLTQDTTPLSRVVEHVHIALGSCRRDVTFEWDLPPLIEKLPTKNPELKELLERYQEKMDDLVIPLIPIRKGRILSKFDIQNSDGTAVYLCDRHEAKSYTKRLLTAAWTQFEDSLTVAPTDVQRKELSACGSDYIKIAELDASAAKDTLADVAQRVHNLNLRFTDDGRRRVLHLGRYFAKRYVFWLRLNAKPGTRVRLDFSYRHRFAADYEPKQISNFFGLLSWVKQFIGQEPSRHVVPISFHGLTRGYHFELEVPQDCYVTSQHFMLEGDRNRRRVRQRASFDAHAKSYGASIAGEDESGGSFSHLYAHNLPSVVRKQVYASVHVAERPPGTTAIVLWLSVFAALSAVMLTRLWNALAATDLQGIDIAALFVALPGLAAAWFARVFQHEGRYRVPFVSRAGLAITGLATAYLVVAVLLRRSVCAPNKSTGAFGEFCTTGFQQVSSAPLLAVVTWVLLSTTLLLTAMRVGMHMRYRLHQSKIVGRYGR</sequence>
<keyword evidence="2" id="KW-0812">Transmembrane</keyword>
<feature type="transmembrane region" description="Helical" evidence="2">
    <location>
        <begin position="433"/>
        <end position="455"/>
    </location>
</feature>
<dbReference type="AlphaFoldDB" id="A0A1H0WHX8"/>
<accession>A0A1H0WHX8</accession>
<dbReference type="EMBL" id="FNIX01000019">
    <property type="protein sequence ID" value="SDP90173.1"/>
    <property type="molecule type" value="Genomic_DNA"/>
</dbReference>
<feature type="region of interest" description="Disordered" evidence="1">
    <location>
        <begin position="1"/>
        <end position="22"/>
    </location>
</feature>
<gene>
    <name evidence="3" type="ORF">SAMN05421507_119122</name>
</gene>
<keyword evidence="2" id="KW-0472">Membrane</keyword>
<organism evidence="3 4">
    <name type="scientific">Lentzea jiangxiensis</name>
    <dbReference type="NCBI Taxonomy" id="641025"/>
    <lineage>
        <taxon>Bacteria</taxon>
        <taxon>Bacillati</taxon>
        <taxon>Actinomycetota</taxon>
        <taxon>Actinomycetes</taxon>
        <taxon>Pseudonocardiales</taxon>
        <taxon>Pseudonocardiaceae</taxon>
        <taxon>Lentzea</taxon>
    </lineage>
</organism>
<dbReference type="Proteomes" id="UP000199691">
    <property type="component" value="Unassembled WGS sequence"/>
</dbReference>
<protein>
    <submittedName>
        <fullName evidence="3">Uncharacterized protein</fullName>
    </submittedName>
</protein>
<keyword evidence="2" id="KW-1133">Transmembrane helix</keyword>
<proteinExistence type="predicted"/>
<evidence type="ECO:0000256" key="2">
    <source>
        <dbReference type="SAM" id="Phobius"/>
    </source>
</evidence>
<name>A0A1H0WHX8_9PSEU</name>